<evidence type="ECO:0008006" key="4">
    <source>
        <dbReference type="Google" id="ProtNLM"/>
    </source>
</evidence>
<sequence length="396" mass="43968">MKRRDFLKNSALASSFLFVPGFVKAMDAQVFLSKGIKRLVIIQLAGGNDGLNALVPFRNDIYYRERPTIAVKRRDLLPINDELGFHKNLKSLKSLYDTGELTIINNVGYPNPNRSHFRSSDIWQTASGANEVIKHGWVGRFMDNYGTKPYNAIELGNSLSVLMKGETRSGVVTRDAGFLNKVASDPYFKRVLSNYDQQHLSEHNMGYLYQTMIDAKQSASYIYEKSSVYSSKMNYGTSSFGKQLKTLSEFINSGLDTKVYYASLGGFDTHVKQVGAQDSLLKTYSDAVGTLVADLKANNTFEDTLILTFSEFGRRVSQNAADGTDHGAANNVFVIGGKLKRPGLYNAAPDLSKLDDNGDLIYEIDFRSIYSNILENWLDADAGKILTQPVSAISIV</sequence>
<evidence type="ECO:0000313" key="3">
    <source>
        <dbReference type="Proteomes" id="UP000515514"/>
    </source>
</evidence>
<proteinExistence type="predicted"/>
<keyword evidence="1" id="KW-0732">Signal</keyword>
<dbReference type="Proteomes" id="UP000515514">
    <property type="component" value="Chromosome"/>
</dbReference>
<evidence type="ECO:0000313" key="2">
    <source>
        <dbReference type="EMBL" id="QNJ98197.1"/>
    </source>
</evidence>
<dbReference type="PANTHER" id="PTHR43737">
    <property type="entry name" value="BLL7424 PROTEIN"/>
    <property type="match status" value="1"/>
</dbReference>
<dbReference type="KEGG" id="alti:ALE3EI_1645"/>
<protein>
    <recommendedName>
        <fullName evidence="4">Twin-arginine translocation pathway signal</fullName>
    </recommendedName>
</protein>
<feature type="signal peptide" evidence="1">
    <location>
        <begin position="1"/>
        <end position="25"/>
    </location>
</feature>
<dbReference type="AlphaFoldDB" id="A0A7G8PV31"/>
<organism evidence="2 3">
    <name type="scientific">Constantimarinum furrinae</name>
    <dbReference type="NCBI Taxonomy" id="2562285"/>
    <lineage>
        <taxon>Bacteria</taxon>
        <taxon>Pseudomonadati</taxon>
        <taxon>Bacteroidota</taxon>
        <taxon>Flavobacteriia</taxon>
        <taxon>Flavobacteriales</taxon>
        <taxon>Flavobacteriaceae</taxon>
        <taxon>Altibacter/Constantimarinum group</taxon>
        <taxon>Constantimarinum</taxon>
    </lineage>
</organism>
<dbReference type="Pfam" id="PF07394">
    <property type="entry name" value="DUF1501"/>
    <property type="match status" value="1"/>
</dbReference>
<accession>A0A7G8PV31</accession>
<feature type="chain" id="PRO_5028876100" description="Twin-arginine translocation pathway signal" evidence="1">
    <location>
        <begin position="26"/>
        <end position="396"/>
    </location>
</feature>
<reference evidence="2 3" key="1">
    <citation type="submission" date="2020-04" db="EMBL/GenBank/DDBJ databases">
        <title>Genome sequence of Altibacter aquimarinus strain ALE3EI.</title>
        <authorList>
            <person name="Oh H.-M."/>
            <person name="Jang D."/>
        </authorList>
    </citation>
    <scope>NUCLEOTIDE SEQUENCE [LARGE SCALE GENOMIC DNA]</scope>
    <source>
        <strain evidence="2 3">ALE3EI</strain>
    </source>
</reference>
<dbReference type="EMBL" id="CP052909">
    <property type="protein sequence ID" value="QNJ98197.1"/>
    <property type="molecule type" value="Genomic_DNA"/>
</dbReference>
<keyword evidence="3" id="KW-1185">Reference proteome</keyword>
<dbReference type="InterPro" id="IPR010869">
    <property type="entry name" value="DUF1501"/>
</dbReference>
<name>A0A7G8PV31_9FLAO</name>
<dbReference type="RefSeq" id="WP_186987810.1">
    <property type="nucleotide sequence ID" value="NZ_CP052909.1"/>
</dbReference>
<evidence type="ECO:0000256" key="1">
    <source>
        <dbReference type="SAM" id="SignalP"/>
    </source>
</evidence>
<dbReference type="PANTHER" id="PTHR43737:SF1">
    <property type="entry name" value="DUF1501 DOMAIN-CONTAINING PROTEIN"/>
    <property type="match status" value="1"/>
</dbReference>
<gene>
    <name evidence="2" type="ORF">ALE3EI_1645</name>
</gene>